<gene>
    <name evidence="3" type="ORF">GCM10007916_07820</name>
</gene>
<accession>A0ABQ6DXM5</accession>
<dbReference type="Pfam" id="PF09335">
    <property type="entry name" value="VTT_dom"/>
    <property type="match status" value="1"/>
</dbReference>
<dbReference type="InterPro" id="IPR032816">
    <property type="entry name" value="VTT_dom"/>
</dbReference>
<keyword evidence="1" id="KW-0472">Membrane</keyword>
<comment type="caution">
    <text evidence="3">The sequence shown here is derived from an EMBL/GenBank/DDBJ whole genome shotgun (WGS) entry which is preliminary data.</text>
</comment>
<dbReference type="PANTHER" id="PTHR42709">
    <property type="entry name" value="ALKALINE PHOSPHATASE LIKE PROTEIN"/>
    <property type="match status" value="1"/>
</dbReference>
<protein>
    <submittedName>
        <fullName evidence="3">Membrane protein</fullName>
    </submittedName>
</protein>
<feature type="transmembrane region" description="Helical" evidence="1">
    <location>
        <begin position="12"/>
        <end position="37"/>
    </location>
</feature>
<dbReference type="Proteomes" id="UP001157353">
    <property type="component" value="Unassembled WGS sequence"/>
</dbReference>
<dbReference type="InterPro" id="IPR051311">
    <property type="entry name" value="DedA_domain"/>
</dbReference>
<reference evidence="4" key="1">
    <citation type="journal article" date="2019" name="Int. J. Syst. Evol. Microbiol.">
        <title>The Global Catalogue of Microorganisms (GCM) 10K type strain sequencing project: providing services to taxonomists for standard genome sequencing and annotation.</title>
        <authorList>
            <consortium name="The Broad Institute Genomics Platform"/>
            <consortium name="The Broad Institute Genome Sequencing Center for Infectious Disease"/>
            <person name="Wu L."/>
            <person name="Ma J."/>
        </authorList>
    </citation>
    <scope>NUCLEOTIDE SEQUENCE [LARGE SCALE GENOMIC DNA]</scope>
    <source>
        <strain evidence="4">NBRC 103166</strain>
    </source>
</reference>
<dbReference type="PANTHER" id="PTHR42709:SF4">
    <property type="entry name" value="INNER MEMBRANE PROTEIN YQAA"/>
    <property type="match status" value="1"/>
</dbReference>
<keyword evidence="1" id="KW-1133">Transmembrane helix</keyword>
<feature type="transmembrane region" description="Helical" evidence="1">
    <location>
        <begin position="89"/>
        <end position="109"/>
    </location>
</feature>
<dbReference type="RefSeq" id="WP_284202826.1">
    <property type="nucleotide sequence ID" value="NZ_BSPQ01000001.1"/>
</dbReference>
<evidence type="ECO:0000313" key="4">
    <source>
        <dbReference type="Proteomes" id="UP001157353"/>
    </source>
</evidence>
<dbReference type="EMBL" id="BSPQ01000001">
    <property type="protein sequence ID" value="GLS89715.1"/>
    <property type="molecule type" value="Genomic_DNA"/>
</dbReference>
<keyword evidence="4" id="KW-1185">Reference proteome</keyword>
<feature type="transmembrane region" description="Helical" evidence="1">
    <location>
        <begin position="43"/>
        <end position="68"/>
    </location>
</feature>
<feature type="domain" description="VTT" evidence="2">
    <location>
        <begin position="43"/>
        <end position="134"/>
    </location>
</feature>
<evidence type="ECO:0000313" key="3">
    <source>
        <dbReference type="EMBL" id="GLS89715.1"/>
    </source>
</evidence>
<keyword evidence="1" id="KW-0812">Transmembrane</keyword>
<evidence type="ECO:0000256" key="1">
    <source>
        <dbReference type="SAM" id="Phobius"/>
    </source>
</evidence>
<name>A0ABQ6DXM5_9GAMM</name>
<sequence>MFSDVAVSELFTLFFSGFISSTLLPGGSEVLLIYYIKNNPESGWAYLIVVTIGNSLGALFTYFMGYYFHWGREKAQKKHQKATRFCQKYGVYSLLLSWLPIVGDLLPLVAGWLKLSIIKSVIYITAGKALRYSLILISTLYLL</sequence>
<proteinExistence type="predicted"/>
<evidence type="ECO:0000259" key="2">
    <source>
        <dbReference type="Pfam" id="PF09335"/>
    </source>
</evidence>
<feature type="transmembrane region" description="Helical" evidence="1">
    <location>
        <begin position="121"/>
        <end position="142"/>
    </location>
</feature>
<organism evidence="3 4">
    <name type="scientific">Psychromonas marina</name>
    <dbReference type="NCBI Taxonomy" id="88364"/>
    <lineage>
        <taxon>Bacteria</taxon>
        <taxon>Pseudomonadati</taxon>
        <taxon>Pseudomonadota</taxon>
        <taxon>Gammaproteobacteria</taxon>
        <taxon>Alteromonadales</taxon>
        <taxon>Psychromonadaceae</taxon>
        <taxon>Psychromonas</taxon>
    </lineage>
</organism>